<evidence type="ECO:0000256" key="1">
    <source>
        <dbReference type="SAM" id="MobiDB-lite"/>
    </source>
</evidence>
<proteinExistence type="predicted"/>
<name>K0RM05_THAOC</name>
<gene>
    <name evidence="2" type="ORF">THAOC_33520</name>
</gene>
<reference evidence="2 3" key="1">
    <citation type="journal article" date="2012" name="Genome Biol.">
        <title>Genome and low-iron response of an oceanic diatom adapted to chronic iron limitation.</title>
        <authorList>
            <person name="Lommer M."/>
            <person name="Specht M."/>
            <person name="Roy A.S."/>
            <person name="Kraemer L."/>
            <person name="Andreson R."/>
            <person name="Gutowska M.A."/>
            <person name="Wolf J."/>
            <person name="Bergner S.V."/>
            <person name="Schilhabel M.B."/>
            <person name="Klostermeier U.C."/>
            <person name="Beiko R.G."/>
            <person name="Rosenstiel P."/>
            <person name="Hippler M."/>
            <person name="Laroche J."/>
        </authorList>
    </citation>
    <scope>NUCLEOTIDE SEQUENCE [LARGE SCALE GENOMIC DNA]</scope>
    <source>
        <strain evidence="2 3">CCMP1005</strain>
    </source>
</reference>
<feature type="compositionally biased region" description="Polar residues" evidence="1">
    <location>
        <begin position="165"/>
        <end position="177"/>
    </location>
</feature>
<comment type="caution">
    <text evidence="2">The sequence shown here is derived from an EMBL/GenBank/DDBJ whole genome shotgun (WGS) entry which is preliminary data.</text>
</comment>
<dbReference type="Proteomes" id="UP000266841">
    <property type="component" value="Unassembled WGS sequence"/>
</dbReference>
<sequence>MPVWEVASFVPDRIKIPDVPAVAYGGAYSDRRTCGAFKYSREPTPAAGPSAPSPTVGGNYARVLLTNSTFVDDMATTPVEGPACVPVCYLGLSISDHAKVRRTSGKWSIGRVVDLGTPAGGPPFIEFRFSKKVVNKVIPVPYWDSLIRPQEGGDLPTTREAARPSVTSSRPGVTRSTGDGPHDRDGAAQIPLTGGAARPSVTPLRPGVIHSTGDPVGLEGLTSLLSPLDLGHAELVSYEDWTGFYGVRNKVTRCSLLEEYFERQLKADRIMMLSGNEDYIIDLAIFGGVVSNRTIAPAPMDIAQFRMLSNEKTLARA</sequence>
<dbReference type="EMBL" id="AGNL01046667">
    <property type="protein sequence ID" value="EJK47742.1"/>
    <property type="molecule type" value="Genomic_DNA"/>
</dbReference>
<evidence type="ECO:0000313" key="2">
    <source>
        <dbReference type="EMBL" id="EJK47742.1"/>
    </source>
</evidence>
<organism evidence="2 3">
    <name type="scientific">Thalassiosira oceanica</name>
    <name type="common">Marine diatom</name>
    <dbReference type="NCBI Taxonomy" id="159749"/>
    <lineage>
        <taxon>Eukaryota</taxon>
        <taxon>Sar</taxon>
        <taxon>Stramenopiles</taxon>
        <taxon>Ochrophyta</taxon>
        <taxon>Bacillariophyta</taxon>
        <taxon>Coscinodiscophyceae</taxon>
        <taxon>Thalassiosirophycidae</taxon>
        <taxon>Thalassiosirales</taxon>
        <taxon>Thalassiosiraceae</taxon>
        <taxon>Thalassiosira</taxon>
    </lineage>
</organism>
<dbReference type="AlphaFoldDB" id="K0RM05"/>
<evidence type="ECO:0000313" key="3">
    <source>
        <dbReference type="Proteomes" id="UP000266841"/>
    </source>
</evidence>
<accession>K0RM05</accession>
<keyword evidence="3" id="KW-1185">Reference proteome</keyword>
<protein>
    <submittedName>
        <fullName evidence="2">Uncharacterized protein</fullName>
    </submittedName>
</protein>
<feature type="region of interest" description="Disordered" evidence="1">
    <location>
        <begin position="149"/>
        <end position="204"/>
    </location>
</feature>